<dbReference type="EMBL" id="BPMK01000019">
    <property type="protein sequence ID" value="GIZ53679.1"/>
    <property type="molecule type" value="Genomic_DNA"/>
</dbReference>
<proteinExistence type="predicted"/>
<evidence type="ECO:0000313" key="1">
    <source>
        <dbReference type="EMBL" id="GIZ53679.1"/>
    </source>
</evidence>
<reference evidence="1 2" key="1">
    <citation type="journal article" date="2022" name="Int. J. Syst. Evol. Microbiol.">
        <title>Noviherbaspirillum aridicola sp. nov., isolated from an arid soil in Pakistan.</title>
        <authorList>
            <person name="Khan I.U."/>
            <person name="Saqib M."/>
            <person name="Amin A."/>
            <person name="Hussain F."/>
            <person name="Li L."/>
            <person name="Liu Y.H."/>
            <person name="Fang B.Z."/>
            <person name="Ahmed I."/>
            <person name="Li W.J."/>
        </authorList>
    </citation>
    <scope>NUCLEOTIDE SEQUENCE [LARGE SCALE GENOMIC DNA]</scope>
    <source>
        <strain evidence="1 2">NCCP-691</strain>
    </source>
</reference>
<evidence type="ECO:0000313" key="2">
    <source>
        <dbReference type="Proteomes" id="UP000887222"/>
    </source>
</evidence>
<name>A0ABQ4Q9D9_9BURK</name>
<comment type="caution">
    <text evidence="1">The sequence shown here is derived from an EMBL/GenBank/DDBJ whole genome shotgun (WGS) entry which is preliminary data.</text>
</comment>
<gene>
    <name evidence="1" type="ORF">NCCP691_36930</name>
</gene>
<dbReference type="Proteomes" id="UP000887222">
    <property type="component" value="Unassembled WGS sequence"/>
</dbReference>
<organism evidence="1 2">
    <name type="scientific">Noviherbaspirillum aridicola</name>
    <dbReference type="NCBI Taxonomy" id="2849687"/>
    <lineage>
        <taxon>Bacteria</taxon>
        <taxon>Pseudomonadati</taxon>
        <taxon>Pseudomonadota</taxon>
        <taxon>Betaproteobacteria</taxon>
        <taxon>Burkholderiales</taxon>
        <taxon>Oxalobacteraceae</taxon>
        <taxon>Noviherbaspirillum</taxon>
    </lineage>
</organism>
<keyword evidence="2" id="KW-1185">Reference proteome</keyword>
<protein>
    <submittedName>
        <fullName evidence="1">Uncharacterized protein</fullName>
    </submittedName>
</protein>
<accession>A0ABQ4Q9D9</accession>
<sequence length="84" mass="9190">MRRRAEVGNLSSGARLRMAAPAQQLPLRIVWRDRTLAGSIAAGMDRDAHRPPRTARCARATADDMDLCGVKRPGFFSAARGRCP</sequence>